<keyword evidence="3" id="KW-1185">Reference proteome</keyword>
<protein>
    <submittedName>
        <fullName evidence="2">Uncharacterized protein</fullName>
    </submittedName>
</protein>
<dbReference type="AlphaFoldDB" id="A0A364XU33"/>
<sequence length="194" mass="21755">MFKSISWEEYLFAVGCLAAGYYVIAVAIFYSRDIVAKLKGESTSKAKPEISKSNFPQGKFMGSISTSVRKQIPTKQSIASSEELSFESQPEELLAANRADSAGVDMMDALEEVFMYLASKKKDKATYVEKITRLVQQRPEFSGTPVQQEVVSFIHEYFKGNQSISFSVEELESLWLSANGEVIHQSTTKNNYEK</sequence>
<evidence type="ECO:0000256" key="1">
    <source>
        <dbReference type="SAM" id="Phobius"/>
    </source>
</evidence>
<evidence type="ECO:0000313" key="3">
    <source>
        <dbReference type="Proteomes" id="UP000251889"/>
    </source>
</evidence>
<keyword evidence="1" id="KW-0812">Transmembrane</keyword>
<comment type="caution">
    <text evidence="2">The sequence shown here is derived from an EMBL/GenBank/DDBJ whole genome shotgun (WGS) entry which is preliminary data.</text>
</comment>
<evidence type="ECO:0000313" key="2">
    <source>
        <dbReference type="EMBL" id="RAV97649.1"/>
    </source>
</evidence>
<dbReference type="Proteomes" id="UP000251889">
    <property type="component" value="Unassembled WGS sequence"/>
</dbReference>
<dbReference type="OrthoDB" id="772690at2"/>
<name>A0A364XU33_9BACT</name>
<dbReference type="EMBL" id="QMFY01000032">
    <property type="protein sequence ID" value="RAV97649.1"/>
    <property type="molecule type" value="Genomic_DNA"/>
</dbReference>
<accession>A0A364XU33</accession>
<organism evidence="2 3">
    <name type="scientific">Pseudochryseolinea flava</name>
    <dbReference type="NCBI Taxonomy" id="2059302"/>
    <lineage>
        <taxon>Bacteria</taxon>
        <taxon>Pseudomonadati</taxon>
        <taxon>Bacteroidota</taxon>
        <taxon>Cytophagia</taxon>
        <taxon>Cytophagales</taxon>
        <taxon>Fulvivirgaceae</taxon>
        <taxon>Pseudochryseolinea</taxon>
    </lineage>
</organism>
<keyword evidence="1" id="KW-0472">Membrane</keyword>
<gene>
    <name evidence="2" type="ORF">DQQ10_27445</name>
</gene>
<proteinExistence type="predicted"/>
<keyword evidence="1" id="KW-1133">Transmembrane helix</keyword>
<dbReference type="RefSeq" id="WP_112750159.1">
    <property type="nucleotide sequence ID" value="NZ_QMFY01000032.1"/>
</dbReference>
<reference evidence="2 3" key="1">
    <citation type="submission" date="2018-06" db="EMBL/GenBank/DDBJ databases">
        <title>Chryseolinea flavus sp. nov., a member of the phylum Bacteroidetes isolated from soil.</title>
        <authorList>
            <person name="Li Y."/>
            <person name="Wang J."/>
        </authorList>
    </citation>
    <scope>NUCLEOTIDE SEQUENCE [LARGE SCALE GENOMIC DNA]</scope>
    <source>
        <strain evidence="2 3">SDU1-6</strain>
    </source>
</reference>
<feature type="transmembrane region" description="Helical" evidence="1">
    <location>
        <begin position="12"/>
        <end position="30"/>
    </location>
</feature>